<evidence type="ECO:0000256" key="12">
    <source>
        <dbReference type="SAM" id="MobiDB-lite"/>
    </source>
</evidence>
<dbReference type="NCBIfam" id="TIGR02073">
    <property type="entry name" value="PBP_1c"/>
    <property type="match status" value="1"/>
</dbReference>
<dbReference type="InterPro" id="IPR012338">
    <property type="entry name" value="Beta-lactam/transpept-like"/>
</dbReference>
<dbReference type="GO" id="GO:0008658">
    <property type="term" value="F:penicillin binding"/>
    <property type="evidence" value="ECO:0007669"/>
    <property type="project" value="InterPro"/>
</dbReference>
<sequence>MRVERLILGLALILVLAAFGRDRLDQWIDATDLPPLFAETSVELRDRNGALLRIYTVADGRWRLAVTPEQVDRQFIDMLIAYEDRRFYTHSGVDLRAMLRAVGQAVWHGEVVSGGSTLTMQVARLLEESGTGRWRGKLRQMRVAWALERKLGKEQILQLYLTHAPYGGNIEGVRAATLSWFGKEPARLTPAEAALLVALPQSPESRRPDRNRKQAEAARDRVLDRMISRDALDPDTARAALSEPVPASRRPFPALAPHMADLATRDAPEALLHRLTLDAPLQRSLEGLAKAALNGLPEDLSVAIVLADHQSGEILASVGSAGYDTGTTRQGFVDMTRARRSPGSTLKPLVYAMGFDRGLAHPQTLINDRPVSFGRYAPQNFDGAFRGELPVAEALRQSLNIPVVLLLDQIGPAHLMDVMRRAGTQPKLPGDQAGLAVALGGVGLSLTELVQLYAMLGQGGMERPLHWRLGDGAQGEDRILSPSAAWQVGDILAGLAPPANAPARRIAYKTGTSYGHRDAWAIGYDGRHVAGVWIGRPDGTPVPGAFGGDLAAPVLFEAFQRLKAEADPLPPPPPETLLLATADLPQPLRRFTGRNAVFQAAPDAPKLIFPPSGAVLDGANADVPVKVRDGTPPFSWMANGKLVRAGVYRREITLPGMGQGFSHLSVIDAEGRASRVTVRIE</sequence>
<evidence type="ECO:0000259" key="13">
    <source>
        <dbReference type="Pfam" id="PF00905"/>
    </source>
</evidence>
<dbReference type="GO" id="GO:0004180">
    <property type="term" value="F:carboxypeptidase activity"/>
    <property type="evidence" value="ECO:0007669"/>
    <property type="project" value="UniProtKB-KW"/>
</dbReference>
<dbReference type="Pfam" id="PF00912">
    <property type="entry name" value="Transgly"/>
    <property type="match status" value="1"/>
</dbReference>
<dbReference type="PANTHER" id="PTHR32282">
    <property type="entry name" value="BINDING PROTEIN TRANSPEPTIDASE, PUTATIVE-RELATED"/>
    <property type="match status" value="1"/>
</dbReference>
<keyword evidence="6" id="KW-0328">Glycosyltransferase</keyword>
<gene>
    <name evidence="16" type="primary">pbpC</name>
    <name evidence="16" type="ORF">EI983_17785</name>
</gene>
<name>A0A6I6ISH3_9RHOB</name>
<evidence type="ECO:0000256" key="2">
    <source>
        <dbReference type="ARBA" id="ARBA00007090"/>
    </source>
</evidence>
<dbReference type="GO" id="GO:0008955">
    <property type="term" value="F:peptidoglycan glycosyltransferase activity"/>
    <property type="evidence" value="ECO:0007669"/>
    <property type="project" value="UniProtKB-EC"/>
</dbReference>
<dbReference type="PANTHER" id="PTHR32282:SF15">
    <property type="entry name" value="PENICILLIN-BINDING PROTEIN 1C"/>
    <property type="match status" value="1"/>
</dbReference>
<feature type="domain" description="Penicillin-binding protein transpeptidase" evidence="13">
    <location>
        <begin position="303"/>
        <end position="516"/>
    </location>
</feature>
<comment type="pathway">
    <text evidence="1">Cell wall biogenesis; peptidoglycan biosynthesis.</text>
</comment>
<dbReference type="InterPro" id="IPR023346">
    <property type="entry name" value="Lysozyme-like_dom_sf"/>
</dbReference>
<dbReference type="AlphaFoldDB" id="A0A6I6ISH3"/>
<evidence type="ECO:0000256" key="10">
    <source>
        <dbReference type="ARBA" id="ARBA00044770"/>
    </source>
</evidence>
<dbReference type="InterPro" id="IPR001460">
    <property type="entry name" value="PCN-bd_Tpept"/>
</dbReference>
<organism evidence="16 17">
    <name type="scientific">Roseovarius faecimaris</name>
    <dbReference type="NCBI Taxonomy" id="2494550"/>
    <lineage>
        <taxon>Bacteria</taxon>
        <taxon>Pseudomonadati</taxon>
        <taxon>Pseudomonadota</taxon>
        <taxon>Alphaproteobacteria</taxon>
        <taxon>Rhodobacterales</taxon>
        <taxon>Roseobacteraceae</taxon>
        <taxon>Roseovarius</taxon>
    </lineage>
</organism>
<keyword evidence="4" id="KW-0121">Carboxypeptidase</keyword>
<dbReference type="InterPro" id="IPR050396">
    <property type="entry name" value="Glycosyltr_51/Transpeptidase"/>
</dbReference>
<dbReference type="SUPFAM" id="SSF56601">
    <property type="entry name" value="beta-lactamase/transpeptidase-like"/>
    <property type="match status" value="1"/>
</dbReference>
<feature type="domain" description="Glycosyl transferase family 51" evidence="14">
    <location>
        <begin position="57"/>
        <end position="226"/>
    </location>
</feature>
<dbReference type="KEGG" id="rom:EI983_17785"/>
<dbReference type="Proteomes" id="UP000428330">
    <property type="component" value="Chromosome"/>
</dbReference>
<protein>
    <recommendedName>
        <fullName evidence="10">peptidoglycan glycosyltransferase</fullName>
        <ecNumber evidence="10">2.4.99.28</ecNumber>
    </recommendedName>
</protein>
<dbReference type="Gene3D" id="1.10.3810.10">
    <property type="entry name" value="Biosynthetic peptidoglycan transglycosylase-like"/>
    <property type="match status" value="1"/>
</dbReference>
<dbReference type="InterPro" id="IPR001264">
    <property type="entry name" value="Glyco_trans_51"/>
</dbReference>
<dbReference type="OrthoDB" id="9766909at2"/>
<keyword evidence="17" id="KW-1185">Reference proteome</keyword>
<evidence type="ECO:0000256" key="6">
    <source>
        <dbReference type="ARBA" id="ARBA00022676"/>
    </source>
</evidence>
<dbReference type="GO" id="GO:0009252">
    <property type="term" value="P:peptidoglycan biosynthetic process"/>
    <property type="evidence" value="ECO:0007669"/>
    <property type="project" value="UniProtKB-UniPathway"/>
</dbReference>
<keyword evidence="8" id="KW-0378">Hydrolase</keyword>
<comment type="catalytic activity">
    <reaction evidence="11">
        <text>[GlcNAc-(1-&gt;4)-Mur2Ac(oyl-L-Ala-gamma-D-Glu-L-Lys-D-Ala-D-Ala)](n)-di-trans,octa-cis-undecaprenyl diphosphate + beta-D-GlcNAc-(1-&gt;4)-Mur2Ac(oyl-L-Ala-gamma-D-Glu-L-Lys-D-Ala-D-Ala)-di-trans,octa-cis-undecaprenyl diphosphate = [GlcNAc-(1-&gt;4)-Mur2Ac(oyl-L-Ala-gamma-D-Glu-L-Lys-D-Ala-D-Ala)](n+1)-di-trans,octa-cis-undecaprenyl diphosphate + di-trans,octa-cis-undecaprenyl diphosphate + H(+)</text>
        <dbReference type="Rhea" id="RHEA:23708"/>
        <dbReference type="Rhea" id="RHEA-COMP:9602"/>
        <dbReference type="Rhea" id="RHEA-COMP:9603"/>
        <dbReference type="ChEBI" id="CHEBI:15378"/>
        <dbReference type="ChEBI" id="CHEBI:58405"/>
        <dbReference type="ChEBI" id="CHEBI:60033"/>
        <dbReference type="ChEBI" id="CHEBI:78435"/>
        <dbReference type="EC" id="2.4.99.28"/>
    </reaction>
</comment>
<reference evidence="17" key="1">
    <citation type="submission" date="2018-12" db="EMBL/GenBank/DDBJ databases">
        <title>Complete genome sequence of Roseovarius sp. MME-070.</title>
        <authorList>
            <person name="Nam Y.-D."/>
            <person name="Kang J."/>
            <person name="Chung W.-H."/>
            <person name="Park Y.S."/>
        </authorList>
    </citation>
    <scope>NUCLEOTIDE SEQUENCE [LARGE SCALE GENOMIC DNA]</scope>
    <source>
        <strain evidence="17">MME-070</strain>
    </source>
</reference>
<evidence type="ECO:0000256" key="9">
    <source>
        <dbReference type="ARBA" id="ARBA00023268"/>
    </source>
</evidence>
<feature type="domain" description="Penicillin-binding C-terminal" evidence="15">
    <location>
        <begin position="598"/>
        <end position="677"/>
    </location>
</feature>
<dbReference type="GO" id="GO:0030288">
    <property type="term" value="C:outer membrane-bounded periplasmic space"/>
    <property type="evidence" value="ECO:0007669"/>
    <property type="project" value="TreeGrafter"/>
</dbReference>
<evidence type="ECO:0000313" key="16">
    <source>
        <dbReference type="EMBL" id="QGY00020.1"/>
    </source>
</evidence>
<evidence type="ECO:0000256" key="1">
    <source>
        <dbReference type="ARBA" id="ARBA00004752"/>
    </source>
</evidence>
<evidence type="ECO:0000256" key="11">
    <source>
        <dbReference type="ARBA" id="ARBA00049902"/>
    </source>
</evidence>
<evidence type="ECO:0000256" key="8">
    <source>
        <dbReference type="ARBA" id="ARBA00022801"/>
    </source>
</evidence>
<evidence type="ECO:0000256" key="3">
    <source>
        <dbReference type="ARBA" id="ARBA00007739"/>
    </source>
</evidence>
<dbReference type="EC" id="2.4.99.28" evidence="10"/>
<accession>A0A6I6ISH3</accession>
<dbReference type="InterPro" id="IPR011815">
    <property type="entry name" value="PBP_1c"/>
</dbReference>
<keyword evidence="7" id="KW-0808">Transferase</keyword>
<feature type="region of interest" description="Disordered" evidence="12">
    <location>
        <begin position="199"/>
        <end position="220"/>
    </location>
</feature>
<dbReference type="Pfam" id="PF00905">
    <property type="entry name" value="Transpeptidase"/>
    <property type="match status" value="1"/>
</dbReference>
<dbReference type="Pfam" id="PF06832">
    <property type="entry name" value="BiPBP_C"/>
    <property type="match status" value="1"/>
</dbReference>
<evidence type="ECO:0000256" key="5">
    <source>
        <dbReference type="ARBA" id="ARBA00022670"/>
    </source>
</evidence>
<dbReference type="RefSeq" id="WP_157708701.1">
    <property type="nucleotide sequence ID" value="NZ_CP034348.1"/>
</dbReference>
<evidence type="ECO:0000313" key="17">
    <source>
        <dbReference type="Proteomes" id="UP000428330"/>
    </source>
</evidence>
<comment type="similarity">
    <text evidence="2">In the C-terminal section; belongs to the transpeptidase family.</text>
</comment>
<keyword evidence="5" id="KW-0645">Protease</keyword>
<feature type="compositionally biased region" description="Basic and acidic residues" evidence="12">
    <location>
        <begin position="204"/>
        <end position="220"/>
    </location>
</feature>
<proteinExistence type="inferred from homology"/>
<dbReference type="InterPro" id="IPR036950">
    <property type="entry name" value="PBP_transglycosylase"/>
</dbReference>
<dbReference type="SUPFAM" id="SSF53955">
    <property type="entry name" value="Lysozyme-like"/>
    <property type="match status" value="1"/>
</dbReference>
<evidence type="ECO:0000256" key="4">
    <source>
        <dbReference type="ARBA" id="ARBA00022645"/>
    </source>
</evidence>
<dbReference type="UniPathway" id="UPA00219"/>
<dbReference type="InterPro" id="IPR009647">
    <property type="entry name" value="PBP_C"/>
</dbReference>
<dbReference type="GO" id="GO:0006508">
    <property type="term" value="P:proteolysis"/>
    <property type="evidence" value="ECO:0007669"/>
    <property type="project" value="UniProtKB-KW"/>
</dbReference>
<evidence type="ECO:0000256" key="7">
    <source>
        <dbReference type="ARBA" id="ARBA00022679"/>
    </source>
</evidence>
<evidence type="ECO:0000259" key="14">
    <source>
        <dbReference type="Pfam" id="PF00912"/>
    </source>
</evidence>
<dbReference type="Gene3D" id="3.40.710.10">
    <property type="entry name" value="DD-peptidase/beta-lactamase superfamily"/>
    <property type="match status" value="1"/>
</dbReference>
<comment type="similarity">
    <text evidence="3">In the N-terminal section; belongs to the glycosyltransferase 51 family.</text>
</comment>
<dbReference type="EMBL" id="CP034348">
    <property type="protein sequence ID" value="QGY00020.1"/>
    <property type="molecule type" value="Genomic_DNA"/>
</dbReference>
<evidence type="ECO:0000259" key="15">
    <source>
        <dbReference type="Pfam" id="PF06832"/>
    </source>
</evidence>
<keyword evidence="9" id="KW-0511">Multifunctional enzyme</keyword>